<evidence type="ECO:0000256" key="7">
    <source>
        <dbReference type="ARBA" id="ARBA00022842"/>
    </source>
</evidence>
<evidence type="ECO:0000256" key="3">
    <source>
        <dbReference type="ARBA" id="ARBA00004763"/>
    </source>
</evidence>
<dbReference type="PANTHER" id="PTHR20941">
    <property type="entry name" value="FOLATE SYNTHESIS PROTEINS"/>
    <property type="match status" value="1"/>
</dbReference>
<name>A0A8S8XK78_9PROT</name>
<evidence type="ECO:0000313" key="12">
    <source>
        <dbReference type="Proteomes" id="UP000681075"/>
    </source>
</evidence>
<comment type="similarity">
    <text evidence="9">Belongs to the DHPS family.</text>
</comment>
<comment type="cofactor">
    <cofactor evidence="2 9">
        <name>Mg(2+)</name>
        <dbReference type="ChEBI" id="CHEBI:18420"/>
    </cofactor>
</comment>
<dbReference type="EC" id="2.5.1.15" evidence="4 9"/>
<feature type="domain" description="Pterin-binding" evidence="10">
    <location>
        <begin position="75"/>
        <end position="324"/>
    </location>
</feature>
<evidence type="ECO:0000256" key="4">
    <source>
        <dbReference type="ARBA" id="ARBA00012458"/>
    </source>
</evidence>
<comment type="function">
    <text evidence="9">Catalyzes the condensation of para-aminobenzoate (pABA) with 6-hydroxymethyl-7,8-dihydropterin diphosphate (DHPt-PP) to form 7,8-dihydropteroate (H2Pte), the immediate precursor of folate derivatives.</text>
</comment>
<evidence type="ECO:0000256" key="8">
    <source>
        <dbReference type="ARBA" id="ARBA00022909"/>
    </source>
</evidence>
<evidence type="ECO:0000256" key="5">
    <source>
        <dbReference type="ARBA" id="ARBA00022679"/>
    </source>
</evidence>
<sequence>MTIRVQPLGFVEGTAARDAIASRRALPLAGGPSAFTLAMLHQRGVAARIVPAVELDPALAAPLTQARAYPTGAWPLVMGIVNATPDSFSDGGQFFDPDAAIAHGRSLRAQGADLLDIGGESTRPGATPVDAHEEQRRVLPVLRALCADGPVSIDTRNASTMRAALDAGASMLNDVSALTYDPDARAVARDAQVPVVLMHMRGTPQTMQAQAQYADLLLDVLDELEARIDQAVAAGIDRARLVIDPGLGFAKTPEQSALLLARVGMLHGLGLPILVGASRKRFLATLGATGDRLGASVAAALEAARQGAAILRVHDVAATVEARAVWRGTHQTG</sequence>
<evidence type="ECO:0000256" key="6">
    <source>
        <dbReference type="ARBA" id="ARBA00022723"/>
    </source>
</evidence>
<dbReference type="PROSITE" id="PS50972">
    <property type="entry name" value="PTERIN_BINDING"/>
    <property type="match status" value="1"/>
</dbReference>
<evidence type="ECO:0000256" key="1">
    <source>
        <dbReference type="ARBA" id="ARBA00000012"/>
    </source>
</evidence>
<dbReference type="Gene3D" id="3.20.20.20">
    <property type="entry name" value="Dihydropteroate synthase-like"/>
    <property type="match status" value="1"/>
</dbReference>
<dbReference type="InterPro" id="IPR006390">
    <property type="entry name" value="DHP_synth_dom"/>
</dbReference>
<comment type="catalytic activity">
    <reaction evidence="1">
        <text>(7,8-dihydropterin-6-yl)methyl diphosphate + 4-aminobenzoate = 7,8-dihydropteroate + diphosphate</text>
        <dbReference type="Rhea" id="RHEA:19949"/>
        <dbReference type="ChEBI" id="CHEBI:17836"/>
        <dbReference type="ChEBI" id="CHEBI:17839"/>
        <dbReference type="ChEBI" id="CHEBI:33019"/>
        <dbReference type="ChEBI" id="CHEBI:72950"/>
        <dbReference type="EC" id="2.5.1.15"/>
    </reaction>
</comment>
<dbReference type="NCBIfam" id="TIGR01496">
    <property type="entry name" value="DHPS"/>
    <property type="match status" value="1"/>
</dbReference>
<keyword evidence="12" id="KW-1185">Reference proteome</keyword>
<dbReference type="GO" id="GO:0005829">
    <property type="term" value="C:cytosol"/>
    <property type="evidence" value="ECO:0007669"/>
    <property type="project" value="TreeGrafter"/>
</dbReference>
<keyword evidence="6 9" id="KW-0479">Metal-binding</keyword>
<dbReference type="RefSeq" id="WP_420245037.1">
    <property type="nucleotide sequence ID" value="NZ_BOPV01000001.1"/>
</dbReference>
<dbReference type="Pfam" id="PF00809">
    <property type="entry name" value="Pterin_bind"/>
    <property type="match status" value="1"/>
</dbReference>
<dbReference type="PANTHER" id="PTHR20941:SF1">
    <property type="entry name" value="FOLIC ACID SYNTHESIS PROTEIN FOL1"/>
    <property type="match status" value="1"/>
</dbReference>
<proteinExistence type="inferred from homology"/>
<reference evidence="11" key="1">
    <citation type="submission" date="2021-02" db="EMBL/GenBank/DDBJ databases">
        <title>Genome sequence of Rhodospirillales sp. strain TMPK1 isolated from soil.</title>
        <authorList>
            <person name="Nakai R."/>
            <person name="Kusada H."/>
            <person name="Tamaki H."/>
        </authorList>
    </citation>
    <scope>NUCLEOTIDE SEQUENCE</scope>
    <source>
        <strain evidence="11">TMPK1</strain>
    </source>
</reference>
<dbReference type="GO" id="GO:0046872">
    <property type="term" value="F:metal ion binding"/>
    <property type="evidence" value="ECO:0007669"/>
    <property type="project" value="UniProtKB-KW"/>
</dbReference>
<dbReference type="AlphaFoldDB" id="A0A8S8XK78"/>
<evidence type="ECO:0000256" key="9">
    <source>
        <dbReference type="RuleBase" id="RU361205"/>
    </source>
</evidence>
<accession>A0A8S8XK78</accession>
<dbReference type="EMBL" id="BOPV01000001">
    <property type="protein sequence ID" value="GIL41526.1"/>
    <property type="molecule type" value="Genomic_DNA"/>
</dbReference>
<gene>
    <name evidence="11" type="ORF">TMPK1_37630</name>
</gene>
<keyword evidence="7 9" id="KW-0460">Magnesium</keyword>
<dbReference type="InterPro" id="IPR011005">
    <property type="entry name" value="Dihydropteroate_synth-like_sf"/>
</dbReference>
<dbReference type="InterPro" id="IPR045031">
    <property type="entry name" value="DHP_synth-like"/>
</dbReference>
<keyword evidence="8 9" id="KW-0289">Folate biosynthesis</keyword>
<protein>
    <recommendedName>
        <fullName evidence="4 9">Dihydropteroate synthase</fullName>
        <shortName evidence="9">DHPS</shortName>
        <ecNumber evidence="4 9">2.5.1.15</ecNumber>
    </recommendedName>
    <alternativeName>
        <fullName evidence="9">Dihydropteroate pyrophosphorylase</fullName>
    </alternativeName>
</protein>
<evidence type="ECO:0000256" key="2">
    <source>
        <dbReference type="ARBA" id="ARBA00001946"/>
    </source>
</evidence>
<comment type="pathway">
    <text evidence="3 9">Cofactor biosynthesis; tetrahydrofolate biosynthesis; 7,8-dihydrofolate from 2-amino-4-hydroxy-6-hydroxymethyl-7,8-dihydropteridine diphosphate and 4-aminobenzoate: step 1/2.</text>
</comment>
<evidence type="ECO:0000313" key="11">
    <source>
        <dbReference type="EMBL" id="GIL41526.1"/>
    </source>
</evidence>
<comment type="caution">
    <text evidence="11">The sequence shown here is derived from an EMBL/GenBank/DDBJ whole genome shotgun (WGS) entry which is preliminary data.</text>
</comment>
<dbReference type="PROSITE" id="PS00793">
    <property type="entry name" value="DHPS_2"/>
    <property type="match status" value="1"/>
</dbReference>
<dbReference type="InterPro" id="IPR000489">
    <property type="entry name" value="Pterin-binding_dom"/>
</dbReference>
<dbReference type="GO" id="GO:0046656">
    <property type="term" value="P:folic acid biosynthetic process"/>
    <property type="evidence" value="ECO:0007669"/>
    <property type="project" value="UniProtKB-KW"/>
</dbReference>
<dbReference type="GO" id="GO:0004156">
    <property type="term" value="F:dihydropteroate synthase activity"/>
    <property type="evidence" value="ECO:0007669"/>
    <property type="project" value="UniProtKB-EC"/>
</dbReference>
<keyword evidence="5 9" id="KW-0808">Transferase</keyword>
<dbReference type="GO" id="GO:0046654">
    <property type="term" value="P:tetrahydrofolate biosynthetic process"/>
    <property type="evidence" value="ECO:0007669"/>
    <property type="project" value="TreeGrafter"/>
</dbReference>
<evidence type="ECO:0000259" key="10">
    <source>
        <dbReference type="PROSITE" id="PS50972"/>
    </source>
</evidence>
<dbReference type="Proteomes" id="UP000681075">
    <property type="component" value="Unassembled WGS sequence"/>
</dbReference>
<dbReference type="PROSITE" id="PS00792">
    <property type="entry name" value="DHPS_1"/>
    <property type="match status" value="1"/>
</dbReference>
<organism evidence="11 12">
    <name type="scientific">Roseiterribacter gracilis</name>
    <dbReference type="NCBI Taxonomy" id="2812848"/>
    <lineage>
        <taxon>Bacteria</taxon>
        <taxon>Pseudomonadati</taxon>
        <taxon>Pseudomonadota</taxon>
        <taxon>Alphaproteobacteria</taxon>
        <taxon>Rhodospirillales</taxon>
        <taxon>Roseiterribacteraceae</taxon>
        <taxon>Roseiterribacter</taxon>
    </lineage>
</organism>
<dbReference type="CDD" id="cd00739">
    <property type="entry name" value="DHPS"/>
    <property type="match status" value="1"/>
</dbReference>
<dbReference type="SUPFAM" id="SSF51717">
    <property type="entry name" value="Dihydropteroate synthetase-like"/>
    <property type="match status" value="1"/>
</dbReference>